<dbReference type="InterPro" id="IPR050155">
    <property type="entry name" value="HAD-like_hydrolase_sf"/>
</dbReference>
<evidence type="ECO:0000313" key="2">
    <source>
        <dbReference type="EMBL" id="QFQ01890.1"/>
    </source>
</evidence>
<keyword evidence="3" id="KW-1185">Reference proteome</keyword>
<dbReference type="GO" id="GO:0005829">
    <property type="term" value="C:cytosol"/>
    <property type="evidence" value="ECO:0007669"/>
    <property type="project" value="TreeGrafter"/>
</dbReference>
<dbReference type="PANTHER" id="PTHR43434:SF19">
    <property type="entry name" value="PHOSPHONOACETALDEHYDE HYDROLASE"/>
    <property type="match status" value="1"/>
</dbReference>
<dbReference type="Gene3D" id="3.40.50.1000">
    <property type="entry name" value="HAD superfamily/HAD-like"/>
    <property type="match status" value="1"/>
</dbReference>
<dbReference type="InterPro" id="IPR036412">
    <property type="entry name" value="HAD-like_sf"/>
</dbReference>
<dbReference type="Proteomes" id="UP000326711">
    <property type="component" value="Chromosome"/>
</dbReference>
<name>A0A5J6ZAB8_9CORY</name>
<sequence length="248" mass="26714">MTTSTQPQAQAKRDEHTQPQAQLAVFDMAGTTIDERDEVYRVLRESAEREGARFSDEEFQKWMGTEKHWAIRNLLTIGGVEATDELVDKAFAWFRDELARTYTANPPSPMPRIEESFAALRAAGIRVGLTTGFSRDIADLILESMGWTVGGGEECTIDVSVCGDEIPSGRPAPDMINKVMEITGVDDPAAVISVGDTEVDVESAQAAGAFSVGVLTGHLTKEAFAAKNADAVLELAADVVNLPQVAAQ</sequence>
<organism evidence="2 3">
    <name type="scientific">Corynebacterium urogenitale</name>
    <dbReference type="NCBI Taxonomy" id="2487892"/>
    <lineage>
        <taxon>Bacteria</taxon>
        <taxon>Bacillati</taxon>
        <taxon>Actinomycetota</taxon>
        <taxon>Actinomycetes</taxon>
        <taxon>Mycobacteriales</taxon>
        <taxon>Corynebacteriaceae</taxon>
        <taxon>Corynebacterium</taxon>
    </lineage>
</organism>
<dbReference type="KEGG" id="cuo:CUROG_02500"/>
<dbReference type="GO" id="GO:0050194">
    <property type="term" value="F:phosphonoacetaldehyde hydrolase activity"/>
    <property type="evidence" value="ECO:0007669"/>
    <property type="project" value="UniProtKB-EC"/>
</dbReference>
<dbReference type="OrthoDB" id="5504491at2"/>
<dbReference type="Gene3D" id="1.10.150.240">
    <property type="entry name" value="Putative phosphatase, domain 2"/>
    <property type="match status" value="1"/>
</dbReference>
<protein>
    <submittedName>
        <fullName evidence="2">Phosphonoacetaldehyde hydrolase</fullName>
        <ecNumber evidence="2">3.11.1.1</ecNumber>
    </submittedName>
</protein>
<proteinExistence type="predicted"/>
<evidence type="ECO:0000313" key="3">
    <source>
        <dbReference type="Proteomes" id="UP000326711"/>
    </source>
</evidence>
<gene>
    <name evidence="2" type="primary">phnX</name>
    <name evidence="2" type="ORF">CUROG_02500</name>
</gene>
<dbReference type="GO" id="GO:0008967">
    <property type="term" value="F:phosphoglycolate phosphatase activity"/>
    <property type="evidence" value="ECO:0007669"/>
    <property type="project" value="TreeGrafter"/>
</dbReference>
<dbReference type="SUPFAM" id="SSF56784">
    <property type="entry name" value="HAD-like"/>
    <property type="match status" value="1"/>
</dbReference>
<dbReference type="GO" id="GO:0006281">
    <property type="term" value="P:DNA repair"/>
    <property type="evidence" value="ECO:0007669"/>
    <property type="project" value="TreeGrafter"/>
</dbReference>
<evidence type="ECO:0000256" key="1">
    <source>
        <dbReference type="SAM" id="MobiDB-lite"/>
    </source>
</evidence>
<dbReference type="EMBL" id="CP045032">
    <property type="protein sequence ID" value="QFQ01890.1"/>
    <property type="molecule type" value="Genomic_DNA"/>
</dbReference>
<dbReference type="PANTHER" id="PTHR43434">
    <property type="entry name" value="PHOSPHOGLYCOLATE PHOSPHATASE"/>
    <property type="match status" value="1"/>
</dbReference>
<dbReference type="RefSeq" id="WP_151902325.1">
    <property type="nucleotide sequence ID" value="NZ_CP045032.1"/>
</dbReference>
<dbReference type="Pfam" id="PF00702">
    <property type="entry name" value="Hydrolase"/>
    <property type="match status" value="1"/>
</dbReference>
<dbReference type="InterPro" id="IPR023214">
    <property type="entry name" value="HAD_sf"/>
</dbReference>
<dbReference type="InterPro" id="IPR023198">
    <property type="entry name" value="PGP-like_dom2"/>
</dbReference>
<dbReference type="AlphaFoldDB" id="A0A5J6ZAB8"/>
<dbReference type="EC" id="3.11.1.1" evidence="2"/>
<keyword evidence="2" id="KW-0378">Hydrolase</keyword>
<feature type="region of interest" description="Disordered" evidence="1">
    <location>
        <begin position="1"/>
        <end position="21"/>
    </location>
</feature>
<reference evidence="3" key="1">
    <citation type="submission" date="2019-10" db="EMBL/GenBank/DDBJ databases">
        <title>Complete genome sequence of Corynebacterium urogenitalis DSM 108747, isolated from the genital tract of a cow.</title>
        <authorList>
            <person name="Ruckert C."/>
            <person name="Ballas P."/>
            <person name="Wagener K."/>
            <person name="Drillich M."/>
            <person name="Kaempfer P."/>
            <person name="Busse H.-J."/>
            <person name="Ehling-Schulz M."/>
        </authorList>
    </citation>
    <scope>NUCLEOTIDE SEQUENCE [LARGE SCALE GENOMIC DNA]</scope>
    <source>
        <strain evidence="3">LMM 1652</strain>
    </source>
</reference>
<dbReference type="SFLD" id="SFLDG01129">
    <property type="entry name" value="C1.5:_HAD__Beta-PGM__Phosphata"/>
    <property type="match status" value="1"/>
</dbReference>
<dbReference type="SFLD" id="SFLDS00003">
    <property type="entry name" value="Haloacid_Dehalogenase"/>
    <property type="match status" value="1"/>
</dbReference>
<accession>A0A5J6ZAB8</accession>